<feature type="domain" description="Bromo" evidence="4">
    <location>
        <begin position="219"/>
        <end position="288"/>
    </location>
</feature>
<protein>
    <recommendedName>
        <fullName evidence="4">Bromo domain-containing protein</fullName>
    </recommendedName>
</protein>
<dbReference type="GeneID" id="68113041"/>
<dbReference type="RefSeq" id="XP_044559783.1">
    <property type="nucleotide sequence ID" value="XM_044709390.1"/>
</dbReference>
<keyword evidence="6" id="KW-1185">Reference proteome</keyword>
<evidence type="ECO:0000256" key="2">
    <source>
        <dbReference type="PROSITE-ProRule" id="PRU00035"/>
    </source>
</evidence>
<dbReference type="Proteomes" id="UP000444721">
    <property type="component" value="Unassembled WGS sequence"/>
</dbReference>
<keyword evidence="1 2" id="KW-0103">Bromodomain</keyword>
<accession>A0A6A5BM30</accession>
<organism evidence="5 6">
    <name type="scientific">Naegleria fowleri</name>
    <name type="common">Brain eating amoeba</name>
    <dbReference type="NCBI Taxonomy" id="5763"/>
    <lineage>
        <taxon>Eukaryota</taxon>
        <taxon>Discoba</taxon>
        <taxon>Heterolobosea</taxon>
        <taxon>Tetramitia</taxon>
        <taxon>Eutetramitia</taxon>
        <taxon>Vahlkampfiidae</taxon>
        <taxon>Naegleria</taxon>
    </lineage>
</organism>
<dbReference type="InterPro" id="IPR036427">
    <property type="entry name" value="Bromodomain-like_sf"/>
</dbReference>
<dbReference type="CDD" id="cd04369">
    <property type="entry name" value="Bromodomain"/>
    <property type="match status" value="1"/>
</dbReference>
<gene>
    <name evidence="5" type="ORF">FDP41_005823</name>
</gene>
<name>A0A6A5BM30_NAEFO</name>
<evidence type="ECO:0000256" key="3">
    <source>
        <dbReference type="SAM" id="MobiDB-lite"/>
    </source>
</evidence>
<proteinExistence type="predicted"/>
<dbReference type="AlphaFoldDB" id="A0A6A5BM30"/>
<dbReference type="GO" id="GO:0035267">
    <property type="term" value="C:NuA4 histone acetyltransferase complex"/>
    <property type="evidence" value="ECO:0007669"/>
    <property type="project" value="TreeGrafter"/>
</dbReference>
<feature type="region of interest" description="Disordered" evidence="3">
    <location>
        <begin position="131"/>
        <end position="201"/>
    </location>
</feature>
<dbReference type="SUPFAM" id="SSF47370">
    <property type="entry name" value="Bromodomain"/>
    <property type="match status" value="1"/>
</dbReference>
<dbReference type="PANTHER" id="PTHR15398">
    <property type="entry name" value="BROMODOMAIN-CONTAINING PROTEIN 8"/>
    <property type="match status" value="1"/>
</dbReference>
<comment type="caution">
    <text evidence="5">The sequence shown here is derived from an EMBL/GenBank/DDBJ whole genome shotgun (WGS) entry which is preliminary data.</text>
</comment>
<evidence type="ECO:0000256" key="1">
    <source>
        <dbReference type="ARBA" id="ARBA00023117"/>
    </source>
</evidence>
<dbReference type="Gene3D" id="1.20.920.10">
    <property type="entry name" value="Bromodomain-like"/>
    <property type="match status" value="1"/>
</dbReference>
<evidence type="ECO:0000259" key="4">
    <source>
        <dbReference type="PROSITE" id="PS50014"/>
    </source>
</evidence>
<dbReference type="InterPro" id="IPR001487">
    <property type="entry name" value="Bromodomain"/>
</dbReference>
<dbReference type="PROSITE" id="PS50014">
    <property type="entry name" value="BROMODOMAIN_2"/>
    <property type="match status" value="1"/>
</dbReference>
<dbReference type="SMART" id="SM00297">
    <property type="entry name" value="BROMO"/>
    <property type="match status" value="1"/>
</dbReference>
<sequence>MNTTSELIPNDTNVSTNDLALLDLYLNEKQKLGSDDEKTIYSALNKSSKIYLEKKYPSRGIKKEIKDLIGDQKIETVYQELIKKRLNFLELVERKLSNCINFIEKHQDEDLNMKIIEQFINSFEFITPAKEFQDPSSQKKRKSNITEEELEHSETSTSEKIASSQQSKQKPATEQEEPVAEKSKKKRKFTGKVQKDDTLENTSSDATQQLLCSVLKSIEEEDISESFLEPVDKNIANYYESILCPISIADIKKKVKNGEITSVAELKRNLFLMFQNCIMFSGADFDIHHEAKQLRNLARTLCSEAEKKEKLLKQN</sequence>
<dbReference type="EMBL" id="VFQX01000048">
    <property type="protein sequence ID" value="KAF0975070.1"/>
    <property type="molecule type" value="Genomic_DNA"/>
</dbReference>
<dbReference type="OrthoDB" id="21449at2759"/>
<dbReference type="Pfam" id="PF00439">
    <property type="entry name" value="Bromodomain"/>
    <property type="match status" value="1"/>
</dbReference>
<reference evidence="5 6" key="1">
    <citation type="journal article" date="2019" name="Sci. Rep.">
        <title>Nanopore sequencing improves the draft genome of the human pathogenic amoeba Naegleria fowleri.</title>
        <authorList>
            <person name="Liechti N."/>
            <person name="Schurch N."/>
            <person name="Bruggmann R."/>
            <person name="Wittwer M."/>
        </authorList>
    </citation>
    <scope>NUCLEOTIDE SEQUENCE [LARGE SCALE GENOMIC DNA]</scope>
    <source>
        <strain evidence="5 6">ATCC 30894</strain>
    </source>
</reference>
<dbReference type="VEuPathDB" id="AmoebaDB:NF0106080"/>
<dbReference type="OMA" id="NCIMYND"/>
<evidence type="ECO:0000313" key="5">
    <source>
        <dbReference type="EMBL" id="KAF0975070.1"/>
    </source>
</evidence>
<dbReference type="PANTHER" id="PTHR15398:SF4">
    <property type="entry name" value="BROMODOMAIN-CONTAINING PROTEIN 8 ISOFORM X1"/>
    <property type="match status" value="1"/>
</dbReference>
<dbReference type="VEuPathDB" id="AmoebaDB:FDP41_005823"/>
<feature type="compositionally biased region" description="Polar residues" evidence="3">
    <location>
        <begin position="160"/>
        <end position="172"/>
    </location>
</feature>
<dbReference type="VEuPathDB" id="AmoebaDB:NfTy_044920"/>
<evidence type="ECO:0000313" key="6">
    <source>
        <dbReference type="Proteomes" id="UP000444721"/>
    </source>
</evidence>